<dbReference type="Proteomes" id="UP001597233">
    <property type="component" value="Unassembled WGS sequence"/>
</dbReference>
<evidence type="ECO:0000313" key="1">
    <source>
        <dbReference type="EMBL" id="MFD1884437.1"/>
    </source>
</evidence>
<keyword evidence="2" id="KW-1185">Reference proteome</keyword>
<comment type="caution">
    <text evidence="1">The sequence shown here is derived from an EMBL/GenBank/DDBJ whole genome shotgun (WGS) entry which is preliminary data.</text>
</comment>
<name>A0ABW4RDT8_9BACL</name>
<protein>
    <recommendedName>
        <fullName evidence="3">DUF3139 domain-containing protein</fullName>
    </recommendedName>
</protein>
<dbReference type="EMBL" id="JBHUEH010000009">
    <property type="protein sequence ID" value="MFD1884437.1"/>
    <property type="molecule type" value="Genomic_DNA"/>
</dbReference>
<gene>
    <name evidence="1" type="ORF">ACFSC9_02790</name>
</gene>
<evidence type="ECO:0000313" key="2">
    <source>
        <dbReference type="Proteomes" id="UP001597233"/>
    </source>
</evidence>
<dbReference type="RefSeq" id="WP_347326236.1">
    <property type="nucleotide sequence ID" value="NZ_JBCGUH010000010.1"/>
</dbReference>
<accession>A0ABW4RDT8</accession>
<evidence type="ECO:0008006" key="3">
    <source>
        <dbReference type="Google" id="ProtNLM"/>
    </source>
</evidence>
<organism evidence="1 2">
    <name type="scientific">Paenibacillus wenxiniae</name>
    <dbReference type="NCBI Taxonomy" id="1636843"/>
    <lineage>
        <taxon>Bacteria</taxon>
        <taxon>Bacillati</taxon>
        <taxon>Bacillota</taxon>
        <taxon>Bacilli</taxon>
        <taxon>Bacillales</taxon>
        <taxon>Paenibacillaceae</taxon>
        <taxon>Paenibacillus</taxon>
    </lineage>
</organism>
<sequence length="126" mass="14811">METFDKRNMFFSIILLIAAFVWIGAYASEVKLEREVEAYLLDSRQYRAEDIDYVKASFGINPLLGVEVHFTDDPEARYYYTRSEGLITQYNAKPRDGIDLHHSYAYKHKEEEIEAREHIPVQLAMK</sequence>
<proteinExistence type="predicted"/>
<reference evidence="2" key="1">
    <citation type="journal article" date="2019" name="Int. J. Syst. Evol. Microbiol.">
        <title>The Global Catalogue of Microorganisms (GCM) 10K type strain sequencing project: providing services to taxonomists for standard genome sequencing and annotation.</title>
        <authorList>
            <consortium name="The Broad Institute Genomics Platform"/>
            <consortium name="The Broad Institute Genome Sequencing Center for Infectious Disease"/>
            <person name="Wu L."/>
            <person name="Ma J."/>
        </authorList>
    </citation>
    <scope>NUCLEOTIDE SEQUENCE [LARGE SCALE GENOMIC DNA]</scope>
    <source>
        <strain evidence="2">CCUG 54950</strain>
    </source>
</reference>